<feature type="transmembrane region" description="Helical" evidence="5">
    <location>
        <begin position="65"/>
        <end position="87"/>
    </location>
</feature>
<keyword evidence="4 5" id="KW-0472">Membrane</keyword>
<dbReference type="SUPFAM" id="SSF161084">
    <property type="entry name" value="MAPEG domain-like"/>
    <property type="match status" value="1"/>
</dbReference>
<dbReference type="AlphaFoldDB" id="A0A258HP88"/>
<reference evidence="6 7" key="1">
    <citation type="submission" date="2017-03" db="EMBL/GenBank/DDBJ databases">
        <title>Lifting the veil on microbial sulfur biogeochemistry in mining wastewaters.</title>
        <authorList>
            <person name="Kantor R.S."/>
            <person name="Colenbrander Nelson T."/>
            <person name="Marshall S."/>
            <person name="Bennett D."/>
            <person name="Apte S."/>
            <person name="Camacho D."/>
            <person name="Thomas B.C."/>
            <person name="Warren L.A."/>
            <person name="Banfield J.F."/>
        </authorList>
    </citation>
    <scope>NUCLEOTIDE SEQUENCE [LARGE SCALE GENOMIC DNA]</scope>
    <source>
        <strain evidence="6">32-68-21</strain>
    </source>
</reference>
<keyword evidence="3 5" id="KW-1133">Transmembrane helix</keyword>
<name>A0A258HP88_9CAUL</name>
<evidence type="ECO:0000256" key="4">
    <source>
        <dbReference type="ARBA" id="ARBA00023136"/>
    </source>
</evidence>
<dbReference type="Proteomes" id="UP000216147">
    <property type="component" value="Unassembled WGS sequence"/>
</dbReference>
<evidence type="ECO:0000313" key="7">
    <source>
        <dbReference type="Proteomes" id="UP000216147"/>
    </source>
</evidence>
<feature type="transmembrane region" description="Helical" evidence="5">
    <location>
        <begin position="6"/>
        <end position="26"/>
    </location>
</feature>
<organism evidence="6 7">
    <name type="scientific">Brevundimonas subvibrioides</name>
    <dbReference type="NCBI Taxonomy" id="74313"/>
    <lineage>
        <taxon>Bacteria</taxon>
        <taxon>Pseudomonadati</taxon>
        <taxon>Pseudomonadota</taxon>
        <taxon>Alphaproteobacteria</taxon>
        <taxon>Caulobacterales</taxon>
        <taxon>Caulobacteraceae</taxon>
        <taxon>Brevundimonas</taxon>
    </lineage>
</organism>
<dbReference type="InterPro" id="IPR001129">
    <property type="entry name" value="Membr-assoc_MAPEG"/>
</dbReference>
<protein>
    <submittedName>
        <fullName evidence="6">Glutathione S-transferase</fullName>
    </submittedName>
</protein>
<evidence type="ECO:0000256" key="5">
    <source>
        <dbReference type="SAM" id="Phobius"/>
    </source>
</evidence>
<dbReference type="GO" id="GO:0016020">
    <property type="term" value="C:membrane"/>
    <property type="evidence" value="ECO:0007669"/>
    <property type="project" value="UniProtKB-SubCell"/>
</dbReference>
<evidence type="ECO:0000256" key="1">
    <source>
        <dbReference type="ARBA" id="ARBA00004370"/>
    </source>
</evidence>
<comment type="subcellular location">
    <subcellularLocation>
        <location evidence="1">Membrane</location>
    </subcellularLocation>
</comment>
<accession>A0A258HP88</accession>
<evidence type="ECO:0000256" key="3">
    <source>
        <dbReference type="ARBA" id="ARBA00022989"/>
    </source>
</evidence>
<proteinExistence type="predicted"/>
<dbReference type="Pfam" id="PF01124">
    <property type="entry name" value="MAPEG"/>
    <property type="match status" value="1"/>
</dbReference>
<dbReference type="GO" id="GO:0016740">
    <property type="term" value="F:transferase activity"/>
    <property type="evidence" value="ECO:0007669"/>
    <property type="project" value="UniProtKB-KW"/>
</dbReference>
<dbReference type="InterPro" id="IPR023352">
    <property type="entry name" value="MAPEG-like_dom_sf"/>
</dbReference>
<dbReference type="PANTHER" id="PTHR35814:SF1">
    <property type="entry name" value="GLUTATHIONE S-TRANSFERASE-RELATED"/>
    <property type="match status" value="1"/>
</dbReference>
<dbReference type="EMBL" id="NCEQ01000002">
    <property type="protein sequence ID" value="OYX58676.1"/>
    <property type="molecule type" value="Genomic_DNA"/>
</dbReference>
<evidence type="ECO:0000313" key="6">
    <source>
        <dbReference type="EMBL" id="OYX58676.1"/>
    </source>
</evidence>
<sequence length="134" mass="13912">MTTAQAAALWSGLMILLMVVLAIRVIMTRQKHGIGLGDGGQPELTVAGRTFGNCAEYVPVGVGALALLTLLGMPAYAVHAVGGVLFLGRLLHSFGLAPDKVTLARKAGMGLTFLSLITAAGMLIVHAFIRGQPF</sequence>
<evidence type="ECO:0000256" key="2">
    <source>
        <dbReference type="ARBA" id="ARBA00022692"/>
    </source>
</evidence>
<dbReference type="PANTHER" id="PTHR35814">
    <property type="match status" value="1"/>
</dbReference>
<feature type="transmembrane region" description="Helical" evidence="5">
    <location>
        <begin position="107"/>
        <end position="129"/>
    </location>
</feature>
<dbReference type="Gene3D" id="1.20.120.550">
    <property type="entry name" value="Membrane associated eicosanoid/glutathione metabolism-like domain"/>
    <property type="match status" value="1"/>
</dbReference>
<comment type="caution">
    <text evidence="6">The sequence shown here is derived from an EMBL/GenBank/DDBJ whole genome shotgun (WGS) entry which is preliminary data.</text>
</comment>
<gene>
    <name evidence="6" type="ORF">B7Y86_02500</name>
</gene>
<keyword evidence="2 5" id="KW-0812">Transmembrane</keyword>
<keyword evidence="6" id="KW-0808">Transferase</keyword>